<dbReference type="GO" id="GO:0008270">
    <property type="term" value="F:zinc ion binding"/>
    <property type="evidence" value="ECO:0007669"/>
    <property type="project" value="UniProtKB-KW"/>
</dbReference>
<keyword evidence="11" id="KW-1185">Reference proteome</keyword>
<reference evidence="8" key="8">
    <citation type="submission" date="2006-08" db="EMBL/GenBank/DDBJ databases">
        <authorList>
            <person name="Celniker S."/>
            <person name="Carlson J."/>
            <person name="Wan K."/>
            <person name="Frise E."/>
            <person name="Hoskins R."/>
            <person name="Park S."/>
            <person name="Svirskas R."/>
            <person name="Rubin G."/>
        </authorList>
    </citation>
    <scope>NUCLEOTIDE SEQUENCE</scope>
</reference>
<organism evidence="8 11">
    <name type="scientific">Drosophila melanogaster</name>
    <name type="common">Fruit fly</name>
    <dbReference type="NCBI Taxonomy" id="7227"/>
    <lineage>
        <taxon>Eukaryota</taxon>
        <taxon>Metazoa</taxon>
        <taxon>Ecdysozoa</taxon>
        <taxon>Arthropoda</taxon>
        <taxon>Hexapoda</taxon>
        <taxon>Insecta</taxon>
        <taxon>Pterygota</taxon>
        <taxon>Neoptera</taxon>
        <taxon>Endopterygota</taxon>
        <taxon>Diptera</taxon>
        <taxon>Brachycera</taxon>
        <taxon>Muscomorpha</taxon>
        <taxon>Ephydroidea</taxon>
        <taxon>Drosophilidae</taxon>
        <taxon>Drosophila</taxon>
        <taxon>Sophophora</taxon>
    </lineage>
</organism>
<reference evidence="8 11" key="9">
    <citation type="journal article" date="2007" name="Science">
        <title>The Release 5.1 annotation of Drosophila melanogaster heterochromatin.</title>
        <authorList>
            <person name="Smith C.D."/>
            <person name="Shu S."/>
            <person name="Mungall C.J."/>
            <person name="Karpen G.H."/>
        </authorList>
    </citation>
    <scope>NUCLEOTIDE SEQUENCE [LARGE SCALE GENOMIC DNA]</scope>
    <source>
        <strain evidence="11">Berkeley</strain>
    </source>
</reference>
<feature type="domain" description="J" evidence="7">
    <location>
        <begin position="4"/>
        <end position="68"/>
    </location>
</feature>
<dbReference type="HOGENOM" id="CLU_017633_0_0_1"/>
<evidence type="ECO:0000256" key="1">
    <source>
        <dbReference type="ARBA" id="ARBA00022723"/>
    </source>
</evidence>
<keyword evidence="1" id="KW-0479">Metal-binding</keyword>
<evidence type="ECO:0000256" key="6">
    <source>
        <dbReference type="SAM" id="MobiDB-lite"/>
    </source>
</evidence>
<dbReference type="GO" id="GO:0006457">
    <property type="term" value="P:protein folding"/>
    <property type="evidence" value="ECO:0007669"/>
    <property type="project" value="InterPro"/>
</dbReference>
<dbReference type="SMART" id="SM00271">
    <property type="entry name" value="DnaJ"/>
    <property type="match status" value="1"/>
</dbReference>
<dbReference type="STRING" id="7227.FBpp0071393"/>
<proteinExistence type="evidence at transcript level"/>
<evidence type="ECO:0000256" key="3">
    <source>
        <dbReference type="ARBA" id="ARBA00022771"/>
    </source>
</evidence>
<dbReference type="InterPro" id="IPR036869">
    <property type="entry name" value="J_dom_sf"/>
</dbReference>
<sequence>MPKDYYKILGIQRTANDGEIRKAYHKQALRYHPDKNKSPQAEEIFKQVAKAYEVLSDKKKRGSYDSRNDKGTRRNTANQGSGFGDGTAFGSCGGGSGSGSGGGSGGGRQNNPRANFGRFFDNSESYSTFFEDIENDFDSDDDVLLGGGAGAPKRRCEQQSPQSSIEHVIYVALEDIANGCNRRMKISRASGRNGVDGVQYDRILTVKIPPGCKAGTKICFPNEGIQLPNLEPANVVFIIRDKPHPIFRRDGNNLLYTAEISLKDALCGLHVMVPTLLGRPMELKTDVGEVISPKSVRRILGYGLPDSINNSRRGSIVVRFSIQFPDAISKELASSLDRLLQN</sequence>
<reference evidence="11" key="3">
    <citation type="journal article" date="2002" name="Genome Biol.">
        <title>Finishing a whole-genome shotgun: release 3 of the Drosophila melanogaster euchromatic genome sequence.</title>
        <authorList>
            <person name="Celniker S.E."/>
            <person name="Wheeler D.A."/>
            <person name="Kronmiller B."/>
            <person name="Carlson J.W."/>
            <person name="Halpern A."/>
            <person name="Patel S."/>
            <person name="Adams M."/>
            <person name="Champe M."/>
            <person name="Dugan S.P."/>
            <person name="Frise E."/>
            <person name="Hodgson A."/>
            <person name="George R.A."/>
            <person name="Hoskins R.A."/>
            <person name="Laverty T."/>
            <person name="Muzny D.M."/>
            <person name="Nelson C.R."/>
            <person name="Pacleb J.M."/>
            <person name="Park S."/>
            <person name="Pfeiffer B.D."/>
            <person name="Richards S."/>
            <person name="Sodergren E.J."/>
            <person name="Svirskas R."/>
            <person name="Tabor P.E."/>
            <person name="Wan K."/>
            <person name="Stapleton M."/>
            <person name="Sutton G.G."/>
            <person name="Venter C."/>
            <person name="Weinstock G."/>
            <person name="Scherer S.E."/>
            <person name="Myers E.W."/>
            <person name="Gibbs R.A."/>
            <person name="Rubin G.M."/>
        </authorList>
    </citation>
    <scope>NUCLEOTIDE SEQUENCE [LARGE SCALE GENOMIC DNA]</scope>
    <source>
        <strain evidence="11">Berkeley</strain>
    </source>
</reference>
<dbReference type="InterPro" id="IPR002939">
    <property type="entry name" value="DnaJ_C"/>
</dbReference>
<reference evidence="8" key="14">
    <citation type="submission" date="2023-12" db="EMBL/GenBank/DDBJ databases">
        <authorList>
            <consortium name="FlyBase"/>
        </authorList>
    </citation>
    <scope>NUCLEOTIDE SEQUENCE</scope>
</reference>
<evidence type="ECO:0000259" key="7">
    <source>
        <dbReference type="PROSITE" id="PS50076"/>
    </source>
</evidence>
<dbReference type="PANTHER" id="PTHR24078">
    <property type="entry name" value="DNAJ HOMOLOG SUBFAMILY C MEMBER"/>
    <property type="match status" value="1"/>
</dbReference>
<evidence type="ECO:0000313" key="11">
    <source>
        <dbReference type="Proteomes" id="UP000000803"/>
    </source>
</evidence>
<dbReference type="ExpressionAtlas" id="Q9W2U5">
    <property type="expression patterns" value="baseline and differential"/>
</dbReference>
<dbReference type="FunFam" id="2.60.260.20:FF:000003">
    <property type="entry name" value="DnaJ subfamily A member 2"/>
    <property type="match status" value="1"/>
</dbReference>
<feature type="compositionally biased region" description="Gly residues" evidence="6">
    <location>
        <begin position="81"/>
        <end position="108"/>
    </location>
</feature>
<dbReference type="Pfam" id="PF01556">
    <property type="entry name" value="DnaJ_C"/>
    <property type="match status" value="1"/>
</dbReference>
<dbReference type="BioGRID-ORCS" id="31978">
    <property type="hits" value="0 hits in 3 CRISPR screens"/>
</dbReference>
<dbReference type="PANTHER" id="PTHR24078:SF576">
    <property type="entry name" value="AT19485P-RELATED"/>
    <property type="match status" value="1"/>
</dbReference>
<keyword evidence="2" id="KW-0677">Repeat</keyword>
<reference evidence="9" key="2">
    <citation type="submission" date="2001-12" db="EMBL/GenBank/DDBJ databases">
        <authorList>
            <person name="Stapleton M."/>
            <person name="Brokstein P."/>
            <person name="Hong L."/>
            <person name="Agbayani A."/>
            <person name="Carlson J."/>
            <person name="Champe M."/>
            <person name="Chavez C."/>
            <person name="Dorsett V."/>
            <person name="Dresnek D."/>
            <person name="Farfan D."/>
            <person name="Frise E."/>
            <person name="George R."/>
            <person name="Gonzalez M."/>
            <person name="Guarin H."/>
            <person name="Kronmiller B."/>
            <person name="Li P."/>
            <person name="Liao G."/>
            <person name="Miranda A."/>
            <person name="Mungall C.J."/>
            <person name="Nunoo J."/>
            <person name="Pacleb J."/>
            <person name="Paragas V."/>
            <person name="Park S."/>
            <person name="Patel S."/>
            <person name="Phouanenavong S."/>
            <person name="Wan K."/>
            <person name="Yu C."/>
            <person name="Lewis S.E."/>
            <person name="Rubin G.M."/>
            <person name="Celniker S."/>
        </authorList>
    </citation>
    <scope>NUCLEOTIDE SEQUENCE</scope>
</reference>
<reference evidence="8" key="11">
    <citation type="journal article" date="2015" name="G3 (Bethesda)">
        <title>Gene Model Annotations for Drosophila melanogaster: Impact of High-Throughput Data.</title>
        <authorList>
            <consortium name="FlyBase Consortium"/>
            <person name="Matthews B.B."/>
            <person name="Dos Santos G."/>
            <person name="Crosby M.A."/>
            <person name="Emmert D.B."/>
            <person name="St Pierre S.E."/>
            <person name="Gramates L.S."/>
            <person name="Zhou P."/>
            <person name="Schroeder A.J."/>
            <person name="Falls K."/>
            <person name="Strelets V."/>
            <person name="Russo S.M."/>
            <person name="Gelbart W.M."/>
            <person name="null"/>
        </authorList>
    </citation>
    <scope>NUCLEOTIDE SEQUENCE</scope>
</reference>
<feature type="region of interest" description="Disordered" evidence="6">
    <location>
        <begin position="58"/>
        <end position="118"/>
    </location>
</feature>
<reference evidence="8" key="12">
    <citation type="journal article" date="2015" name="G3 (Bethesda)">
        <title>Gene Model Annotations for Drosophila melanogaster: The Rule-Benders.</title>
        <authorList>
            <consortium name="FlyBase Consortium"/>
            <person name="Crosby M.A."/>
            <person name="Gramates L.S."/>
            <person name="Dos Santos G."/>
            <person name="Matthews B.B."/>
            <person name="St Pierre S.E."/>
            <person name="Zhou P."/>
            <person name="Schroeder A.J."/>
            <person name="Falls K."/>
            <person name="Emmert D.B."/>
            <person name="Russo S.M."/>
            <person name="Gelbart W.M."/>
            <person name="null"/>
        </authorList>
    </citation>
    <scope>NUCLEOTIDE SEQUENCE</scope>
</reference>
<dbReference type="RefSeq" id="NP_572633.1">
    <property type="nucleotide sequence ID" value="NM_132405.3"/>
</dbReference>
<dbReference type="PROSITE" id="PS50076">
    <property type="entry name" value="DNAJ_2"/>
    <property type="match status" value="1"/>
</dbReference>
<dbReference type="GO" id="GO:0051082">
    <property type="term" value="F:unfolded protein binding"/>
    <property type="evidence" value="ECO:0000318"/>
    <property type="project" value="GO_Central"/>
</dbReference>
<protein>
    <submittedName>
        <fullName evidence="9">AT19485p</fullName>
    </submittedName>
</protein>
<reference evidence="8 11" key="7">
    <citation type="journal article" date="2005" name="PLoS Comput. Biol.">
        <title>Combined evidence annotation of transposable elements in genome sequences.</title>
        <authorList>
            <person name="Quesneville H."/>
            <person name="Bergman C.M."/>
            <person name="Andrieu O."/>
            <person name="Autard D."/>
            <person name="Nouaud D."/>
            <person name="Ashburner M."/>
            <person name="Anxolabehere D."/>
        </authorList>
    </citation>
    <scope>NUCLEOTIDE SEQUENCE [LARGE SCALE GENOMIC DNA]</scope>
    <source>
        <strain evidence="11">Berkeley</strain>
    </source>
</reference>
<evidence type="ECO:0000313" key="8">
    <source>
        <dbReference type="EMBL" id="AAF46593.1"/>
    </source>
</evidence>
<dbReference type="FunCoup" id="Q9W2U5">
    <property type="interactions" value="127"/>
</dbReference>
<accession>Q9W2U5</accession>
<dbReference type="SMR" id="Q9W2U5"/>
<dbReference type="PRINTS" id="PR00625">
    <property type="entry name" value="JDOMAIN"/>
</dbReference>
<reference evidence="8 11" key="1">
    <citation type="journal article" date="2000" name="Science">
        <title>The genome sequence of Drosophila melanogaster.</title>
        <authorList>
            <person name="Adams M.D."/>
            <person name="Celniker S.E."/>
            <person name="Holt R.A."/>
            <person name="Evans C.A."/>
            <person name="Gocayne J.D."/>
            <person name="Amanatides P.G."/>
            <person name="Scherer S.E."/>
            <person name="Li P.W."/>
            <person name="Hoskins R.A."/>
            <person name="Galle R.F."/>
            <person name="George R.A."/>
            <person name="Lewis S.E."/>
            <person name="Richards S."/>
            <person name="Ashburner M."/>
            <person name="Henderson S.N."/>
            <person name="Sutton G.G."/>
            <person name="Wortman J.R."/>
            <person name="Yandell M.D."/>
            <person name="Zhang Q."/>
            <person name="Chen L.X."/>
            <person name="Brandon R.C."/>
            <person name="Rogers Y.H."/>
            <person name="Blazej R.G."/>
            <person name="Champe M."/>
            <person name="Pfeiffer B.D."/>
            <person name="Wan K.H."/>
            <person name="Doyle C."/>
            <person name="Baxter E.G."/>
            <person name="Helt G."/>
            <person name="Nelson C.R."/>
            <person name="Gabor G.L."/>
            <person name="Abril J.F."/>
            <person name="Agbayani A."/>
            <person name="An H.J."/>
            <person name="Andrews-Pfannkoch C."/>
            <person name="Baldwin D."/>
            <person name="Ballew R.M."/>
            <person name="Basu A."/>
            <person name="Baxendale J."/>
            <person name="Bayraktaroglu L."/>
            <person name="Beasley E.M."/>
            <person name="Beeson K.Y."/>
            <person name="Benos P.V."/>
            <person name="Berman B.P."/>
            <person name="Bhandari D."/>
            <person name="Bolshakov S."/>
            <person name="Borkova D."/>
            <person name="Botchan M.R."/>
            <person name="Bouck J."/>
            <person name="Brokstein P."/>
            <person name="Brottier P."/>
            <person name="Burtis K.C."/>
            <person name="Busam D.A."/>
            <person name="Butler H."/>
            <person name="Cadieu E."/>
            <person name="Center A."/>
            <person name="Chandra I."/>
            <person name="Cherry J.M."/>
            <person name="Cawley S."/>
            <person name="Dahlke C."/>
            <person name="Davenport L.B."/>
            <person name="Davies P."/>
            <person name="de Pablos B."/>
            <person name="Delcher A."/>
            <person name="Deng Z."/>
            <person name="Mays A.D."/>
            <person name="Dew I."/>
            <person name="Dietz S.M."/>
            <person name="Dodson K."/>
            <person name="Doup L.E."/>
            <person name="Downes M."/>
            <person name="Dugan-Rocha S."/>
            <person name="Dunkov B.C."/>
            <person name="Dunn P."/>
            <person name="Durbin K.J."/>
            <person name="Evangelista C.C."/>
            <person name="Ferraz C."/>
            <person name="Ferriera S."/>
            <person name="Fleischmann W."/>
            <person name="Fosler C."/>
            <person name="Gabrielian A.E."/>
            <person name="Garg N.S."/>
            <person name="Gelbart W.M."/>
            <person name="Glasser K."/>
            <person name="Glodek A."/>
            <person name="Gong F."/>
            <person name="Gorrell J.H."/>
            <person name="Gu Z."/>
            <person name="Guan P."/>
            <person name="Harris M."/>
            <person name="Harris N.L."/>
            <person name="Harvey D."/>
            <person name="Heiman T.J."/>
            <person name="Hernandez J.R."/>
            <person name="Houck J."/>
            <person name="Hostin D."/>
            <person name="Houston K.A."/>
            <person name="Howland T.J."/>
            <person name="Wei M.H."/>
            <person name="Ibegwam C."/>
            <person name="Jalali M."/>
            <person name="Kalush F."/>
            <person name="Karpen G.H."/>
            <person name="Ke Z."/>
            <person name="Kennison J.A."/>
            <person name="Ketchum K.A."/>
            <person name="Kimmel B.E."/>
            <person name="Kodira C.D."/>
            <person name="Kraft C."/>
            <person name="Kravitz S."/>
            <person name="Kulp D."/>
            <person name="Lai Z."/>
            <person name="Lasko P."/>
            <person name="Lei Y."/>
            <person name="Levitsky A.A."/>
            <person name="Li J."/>
            <person name="Li Z."/>
            <person name="Liang Y."/>
            <person name="Lin X."/>
            <person name="Liu X."/>
            <person name="Mattei B."/>
            <person name="McIntosh T.C."/>
            <person name="McLeod M.P."/>
            <person name="McPherson D."/>
            <person name="Merkulov G."/>
            <person name="Milshina N.V."/>
            <person name="Mobarry C."/>
            <person name="Morris J."/>
            <person name="Moshrefi A."/>
            <person name="Mount S.M."/>
            <person name="Moy M."/>
            <person name="Murphy B."/>
            <person name="Murphy L."/>
            <person name="Muzny D.M."/>
            <person name="Nelson D.L."/>
            <person name="Nelson D.R."/>
            <person name="Nelson K.A."/>
            <person name="Nixon K."/>
            <person name="Nusskern D.R."/>
            <person name="Pacleb J.M."/>
            <person name="Palazzolo M."/>
            <person name="Pittman G.S."/>
            <person name="Pan S."/>
            <person name="Pollard J."/>
            <person name="Puri V."/>
            <person name="Reese M.G."/>
            <person name="Reinert K."/>
            <person name="Remington K."/>
            <person name="Saunders R.D."/>
            <person name="Scheeler F."/>
            <person name="Shen H."/>
            <person name="Shue B.C."/>
            <person name="Siden-Kiamos I."/>
            <person name="Simpson M."/>
            <person name="Skupski M.P."/>
            <person name="Smith T."/>
            <person name="Spier E."/>
            <person name="Spradling A.C."/>
            <person name="Stapleton M."/>
            <person name="Strong R."/>
            <person name="Sun E."/>
            <person name="Svirskas R."/>
            <person name="Tector C."/>
            <person name="Turner R."/>
            <person name="Venter E."/>
            <person name="Wang A.H."/>
            <person name="Wang X."/>
            <person name="Wang Z.Y."/>
            <person name="Wassarman D.A."/>
            <person name="Weinstock G.M."/>
            <person name="Weissenbach J."/>
            <person name="Williams S.M."/>
            <person name="WoodageT"/>
            <person name="Worley K.C."/>
            <person name="Wu D."/>
            <person name="Yang S."/>
            <person name="Yao Q.A."/>
            <person name="Ye J."/>
            <person name="Yeh R.F."/>
            <person name="Zaveri J.S."/>
            <person name="Zhan M."/>
            <person name="Zhang G."/>
            <person name="Zhao Q."/>
            <person name="Zheng L."/>
            <person name="Zheng X.H."/>
            <person name="Zhong F.N."/>
            <person name="Zhong W."/>
            <person name="Zhou X."/>
            <person name="Zhu S."/>
            <person name="Zhu X."/>
            <person name="Smith H.O."/>
            <person name="Gibbs R.A."/>
            <person name="Myers E.W."/>
            <person name="Rubin G.M."/>
            <person name="Venter J.C."/>
        </authorList>
    </citation>
    <scope>NUCLEOTIDE SEQUENCE [LARGE SCALE GENOMIC DNA]</scope>
    <source>
        <strain evidence="11">Berkeley</strain>
    </source>
</reference>
<dbReference type="CDD" id="cd06257">
    <property type="entry name" value="DnaJ"/>
    <property type="match status" value="1"/>
</dbReference>
<dbReference type="EMBL" id="AY070804">
    <property type="protein sequence ID" value="AAL48426.1"/>
    <property type="molecule type" value="mRNA"/>
</dbReference>
<keyword evidence="5" id="KW-0143">Chaperone</keyword>
<dbReference type="Pfam" id="PF00226">
    <property type="entry name" value="DnaJ"/>
    <property type="match status" value="1"/>
</dbReference>
<dbReference type="EMBL" id="AE014298">
    <property type="protein sequence ID" value="AAF46593.1"/>
    <property type="molecule type" value="Genomic_DNA"/>
</dbReference>
<dbReference type="AGR" id="FB:FBgn0030207"/>
<dbReference type="GO" id="GO:0005829">
    <property type="term" value="C:cytosol"/>
    <property type="evidence" value="ECO:0000318"/>
    <property type="project" value="GO_Central"/>
</dbReference>
<feature type="compositionally biased region" description="Basic and acidic residues" evidence="6">
    <location>
        <begin position="62"/>
        <end position="72"/>
    </location>
</feature>
<dbReference type="AlphaFoldDB" id="Q9W2U5"/>
<evidence type="ECO:0000256" key="4">
    <source>
        <dbReference type="ARBA" id="ARBA00022833"/>
    </source>
</evidence>
<dbReference type="VEuPathDB" id="VectorBase:FBgn0030207"/>
<evidence type="ECO:0000256" key="5">
    <source>
        <dbReference type="ARBA" id="ARBA00023186"/>
    </source>
</evidence>
<dbReference type="UCSC" id="CG2887-RA">
    <property type="organism name" value="d. melanogaster"/>
</dbReference>
<dbReference type="CDD" id="cd10747">
    <property type="entry name" value="DnaJ_C"/>
    <property type="match status" value="1"/>
</dbReference>
<gene>
    <name evidence="8" type="primary">Dmel\CG2887</name>
    <name evidence="8 10" type="ORF">CG2887</name>
    <name evidence="8" type="ORF">Dmel_CG2887</name>
</gene>
<dbReference type="FlyBase" id="FBgn0030207">
    <property type="gene designation" value="CG2887"/>
</dbReference>
<dbReference type="FunFam" id="2.60.260.20:FF:000002">
    <property type="entry name" value="Dnaj homolog subfamily b member"/>
    <property type="match status" value="1"/>
</dbReference>
<dbReference type="SUPFAM" id="SSF49493">
    <property type="entry name" value="HSP40/DnaJ peptide-binding domain"/>
    <property type="match status" value="2"/>
</dbReference>
<dbReference type="Proteomes" id="UP000000803">
    <property type="component" value="Chromosome X"/>
</dbReference>
<dbReference type="GO" id="GO:0051087">
    <property type="term" value="F:protein-folding chaperone binding"/>
    <property type="evidence" value="ECO:0000318"/>
    <property type="project" value="GO_Central"/>
</dbReference>
<dbReference type="GeneID" id="31978"/>
<evidence type="ECO:0000313" key="9">
    <source>
        <dbReference type="EMBL" id="AAL48426.1"/>
    </source>
</evidence>
<reference evidence="8 11" key="10">
    <citation type="journal article" date="2007" name="Science">
        <title>Sequence finishing and mapping of Drosophila melanogaster heterochromatin.</title>
        <authorList>
            <person name="Hoskins R.A."/>
            <person name="Carlson J.W."/>
            <person name="Kennedy C."/>
            <person name="Acevedo D."/>
            <person name="Evans-Holm M."/>
            <person name="Frise E."/>
            <person name="Wan K.H."/>
            <person name="Park S."/>
            <person name="Mendez-Lago M."/>
            <person name="Rossi F."/>
            <person name="Villasante A."/>
            <person name="Dimitri P."/>
            <person name="Karpen G.H."/>
            <person name="Celniker S.E."/>
        </authorList>
    </citation>
    <scope>NUCLEOTIDE SEQUENCE [LARGE SCALE GENOMIC DNA]</scope>
    <source>
        <strain evidence="11">Berkeley</strain>
    </source>
</reference>
<dbReference type="InterPro" id="IPR051339">
    <property type="entry name" value="DnaJ_subfamily_B"/>
</dbReference>
<evidence type="ECO:0000313" key="10">
    <source>
        <dbReference type="FlyBase" id="FBgn0030207"/>
    </source>
</evidence>
<name>Q9W2U5_DROME</name>
<reference evidence="8" key="15">
    <citation type="submission" date="2024-06" db="EMBL/GenBank/DDBJ databases">
        <title>Drosophila melanogaster release 4 sequence.</title>
        <authorList>
            <consortium name="Berkeley Drosophila Genome Project"/>
            <person name="Celniker S."/>
            <person name="Carlson J."/>
            <person name="Wan K."/>
            <person name="Pfeiffer B."/>
            <person name="Frise E."/>
            <person name="George R."/>
            <person name="Hoskins R."/>
            <person name="Stapleton M."/>
            <person name="Pacleb J."/>
            <person name="Park S."/>
            <person name="Svirskas R."/>
            <person name="Smith E."/>
            <person name="Yu C."/>
            <person name="Rubin G."/>
        </authorList>
    </citation>
    <scope>NUCLEOTIDE SEQUENCE</scope>
</reference>
<reference evidence="11" key="5">
    <citation type="journal article" date="2002" name="Genome Biol.">
        <title>The transposable elements of the Drosophila melanogaster euchromatin: a genomics perspective.</title>
        <authorList>
            <person name="Kaminker J.S."/>
            <person name="Bergman C.M."/>
            <person name="Kronmiller B."/>
            <person name="Carlson J."/>
            <person name="Svirskas R."/>
            <person name="Patel S."/>
            <person name="Frise E."/>
            <person name="Wheeler D.A."/>
            <person name="Lewis S.E."/>
            <person name="Rubin G.M."/>
            <person name="Ashburner M."/>
            <person name="Celniker S.E."/>
        </authorList>
    </citation>
    <scope>NUCLEOTIDE SEQUENCE [LARGE SCALE GENOMIC DNA]</scope>
    <source>
        <strain evidence="11">Berkeley</strain>
    </source>
</reference>
<keyword evidence="3" id="KW-0863">Zinc-finger</keyword>
<reference evidence="8 11" key="6">
    <citation type="journal article" date="2002" name="Genome Biol.">
        <title>Heterochromatic sequences in a Drosophila whole-genome shotgun assembly.</title>
        <authorList>
            <person name="Hoskins R.A."/>
            <person name="Smith C.D."/>
            <person name="Carlson J.W."/>
            <person name="Carvalho A.B."/>
            <person name="Halpern A."/>
            <person name="Kaminker J.S."/>
            <person name="Kennedy C."/>
            <person name="Mungall C.J."/>
            <person name="Sullivan B.A."/>
            <person name="Sutton G.G."/>
            <person name="Yasuhara J.C."/>
            <person name="Wakimoto B.T."/>
            <person name="Myers E.W."/>
            <person name="Celniker S.E."/>
            <person name="Rubin G.M."/>
            <person name="Karpen G.H."/>
        </authorList>
    </citation>
    <scope>NUCLEOTIDE SEQUENCE [LARGE SCALE GENOMIC DNA]</scope>
    <source>
        <strain evidence="11">Berkeley</strain>
    </source>
</reference>
<dbReference type="PROSITE" id="PS00636">
    <property type="entry name" value="DNAJ_1"/>
    <property type="match status" value="1"/>
</dbReference>
<dbReference type="KEGG" id="dme:Dmel_CG2887"/>
<evidence type="ECO:0000256" key="2">
    <source>
        <dbReference type="ARBA" id="ARBA00022737"/>
    </source>
</evidence>
<dbReference type="Gene3D" id="1.10.287.110">
    <property type="entry name" value="DnaJ domain"/>
    <property type="match status" value="1"/>
</dbReference>
<reference evidence="11" key="4">
    <citation type="journal article" date="2002" name="Genome Biol.">
        <title>Annotation of the Drosophila melanogaster euchromatic genome: a systematic review.</title>
        <authorList>
            <person name="Misra S."/>
            <person name="Crosby M.A."/>
            <person name="Mungall C.J."/>
            <person name="Matthews B.B."/>
            <person name="Campbell K.S."/>
            <person name="Hradecky P."/>
            <person name="Huang Y."/>
            <person name="Kaminker J.S."/>
            <person name="Millburn G.H."/>
            <person name="Prochnik S.E."/>
            <person name="Smith C.D."/>
            <person name="Tupy J.L."/>
            <person name="Whitfied E.J."/>
            <person name="Bayraktaroglu L."/>
            <person name="Berman B.P."/>
            <person name="Bettencourt B.R."/>
            <person name="Celniker S.E."/>
            <person name="de Grey A.D."/>
            <person name="Drysdale R.A."/>
            <person name="Harris N.L."/>
            <person name="Richter J."/>
            <person name="Russo S."/>
            <person name="Schroeder A.J."/>
            <person name="Shu S.Q."/>
            <person name="Stapleton M."/>
            <person name="Yamada C."/>
            <person name="Ashburner M."/>
            <person name="Gelbart W.M."/>
            <person name="Rubin G.M."/>
            <person name="Lewis S.E."/>
        </authorList>
    </citation>
    <scope>GENOME REANNOTATION</scope>
    <source>
        <strain evidence="11">Berkeley</strain>
    </source>
</reference>
<dbReference type="InterPro" id="IPR018253">
    <property type="entry name" value="DnaJ_domain_CS"/>
</dbReference>
<dbReference type="OMA" id="RKRYNGP"/>
<dbReference type="OrthoDB" id="550424at2759"/>
<reference evidence="8" key="13">
    <citation type="journal article" date="2015" name="Genome Res.">
        <title>The Release 6 reference sequence of the Drosophila melanogaster genome.</title>
        <authorList>
            <person name="Hoskins R.A."/>
            <person name="Carlson J.W."/>
            <person name="Wan K.H."/>
            <person name="Park S."/>
            <person name="Mendez I."/>
            <person name="Galle S.E."/>
            <person name="Booth B.W."/>
            <person name="Pfeiffer B.D."/>
            <person name="George R.A."/>
            <person name="Svirskas R."/>
            <person name="Krzywinski M."/>
            <person name="Schein J."/>
            <person name="Accardo M.C."/>
            <person name="Damia E."/>
            <person name="Messina G."/>
            <person name="Mendez-Lago M."/>
            <person name="de Pablos B."/>
            <person name="Demakova O.V."/>
            <person name="Andreyeva E.N."/>
            <person name="Boldyreva L.V."/>
            <person name="Marra M."/>
            <person name="Carvalho A.B."/>
            <person name="Dimitri P."/>
            <person name="Villasante A."/>
            <person name="Zhimulev I.F."/>
            <person name="Rubin G.M."/>
            <person name="Karpen G.H."/>
            <person name="Celniker S.E."/>
        </authorList>
    </citation>
    <scope>NUCLEOTIDE SEQUENCE</scope>
</reference>
<dbReference type="DNASU" id="31978"/>
<keyword evidence="4" id="KW-0862">Zinc</keyword>
<dbReference type="InterPro" id="IPR001623">
    <property type="entry name" value="DnaJ_domain"/>
</dbReference>
<dbReference type="Bgee" id="FBgn0030207">
    <property type="expression patterns" value="Expressed in testis and 16 other cell types or tissues"/>
</dbReference>
<dbReference type="Gene3D" id="2.60.260.20">
    <property type="entry name" value="Urease metallochaperone UreE, N-terminal domain"/>
    <property type="match status" value="2"/>
</dbReference>
<dbReference type="eggNOG" id="KOG0714">
    <property type="taxonomic scope" value="Eukaryota"/>
</dbReference>
<dbReference type="PaxDb" id="7227-FBpp0071393"/>
<dbReference type="SUPFAM" id="SSF46565">
    <property type="entry name" value="Chaperone J-domain"/>
    <property type="match status" value="1"/>
</dbReference>
<dbReference type="InterPro" id="IPR008971">
    <property type="entry name" value="HSP40/DnaJ_pept-bd"/>
</dbReference>